<evidence type="ECO:0000259" key="1">
    <source>
        <dbReference type="Pfam" id="PF04101"/>
    </source>
</evidence>
<keyword evidence="3" id="KW-1185">Reference proteome</keyword>
<dbReference type="GO" id="GO:0016758">
    <property type="term" value="F:hexosyltransferase activity"/>
    <property type="evidence" value="ECO:0007669"/>
    <property type="project" value="InterPro"/>
</dbReference>
<evidence type="ECO:0000313" key="2">
    <source>
        <dbReference type="EMBL" id="TCP56492.1"/>
    </source>
</evidence>
<name>A0A4R2R1E1_9PSEU</name>
<organism evidence="2 3">
    <name type="scientific">Tamaricihabitans halophyticus</name>
    <dbReference type="NCBI Taxonomy" id="1262583"/>
    <lineage>
        <taxon>Bacteria</taxon>
        <taxon>Bacillati</taxon>
        <taxon>Actinomycetota</taxon>
        <taxon>Actinomycetes</taxon>
        <taxon>Pseudonocardiales</taxon>
        <taxon>Pseudonocardiaceae</taxon>
        <taxon>Tamaricihabitans</taxon>
    </lineage>
</organism>
<sequence length="196" mass="22087">MNADKTGLLGTLGTDHHQFGRLVSWLDNWAAEHAETPVFVQYGESPAPAVASGAAMLPKEELLDRVRVAFAVVTHGGTGSIMEARSCGKLPIVVPRLARAREHVDDHQLVFARKLADTGWIRLAETEAELHEHLRSAWERPAEYRVQPTTQAIEHTKRNIDQLLTDVLYERPGFVRPTRVRQLVRFLRARKQNTSD</sequence>
<dbReference type="AlphaFoldDB" id="A0A4R2R1E1"/>
<gene>
    <name evidence="2" type="ORF">EV191_101435</name>
</gene>
<evidence type="ECO:0000313" key="3">
    <source>
        <dbReference type="Proteomes" id="UP000294911"/>
    </source>
</evidence>
<protein>
    <submittedName>
        <fullName evidence="2">UDP-N-acetylglucosamine transferase subunit ALG13</fullName>
    </submittedName>
</protein>
<feature type="domain" description="Glycosyl transferase family 28 C-terminal" evidence="1">
    <location>
        <begin position="61"/>
        <end position="162"/>
    </location>
</feature>
<accession>A0A4R2R1E1</accession>
<comment type="caution">
    <text evidence="2">The sequence shown here is derived from an EMBL/GenBank/DDBJ whole genome shotgun (WGS) entry which is preliminary data.</text>
</comment>
<dbReference type="Gene3D" id="3.40.50.2000">
    <property type="entry name" value="Glycogen Phosphorylase B"/>
    <property type="match status" value="1"/>
</dbReference>
<dbReference type="Pfam" id="PF04101">
    <property type="entry name" value="Glyco_tran_28_C"/>
    <property type="match status" value="1"/>
</dbReference>
<keyword evidence="2" id="KW-0808">Transferase</keyword>
<reference evidence="2 3" key="1">
    <citation type="submission" date="2019-03" db="EMBL/GenBank/DDBJ databases">
        <title>Genomic Encyclopedia of Type Strains, Phase IV (KMG-IV): sequencing the most valuable type-strain genomes for metagenomic binning, comparative biology and taxonomic classification.</title>
        <authorList>
            <person name="Goeker M."/>
        </authorList>
    </citation>
    <scope>NUCLEOTIDE SEQUENCE [LARGE SCALE GENOMIC DNA]</scope>
    <source>
        <strain evidence="2 3">DSM 45765</strain>
    </source>
</reference>
<dbReference type="EMBL" id="SLXQ01000001">
    <property type="protein sequence ID" value="TCP56492.1"/>
    <property type="molecule type" value="Genomic_DNA"/>
</dbReference>
<dbReference type="Proteomes" id="UP000294911">
    <property type="component" value="Unassembled WGS sequence"/>
</dbReference>
<proteinExistence type="predicted"/>
<dbReference type="SUPFAM" id="SSF53756">
    <property type="entry name" value="UDP-Glycosyltransferase/glycogen phosphorylase"/>
    <property type="match status" value="1"/>
</dbReference>
<dbReference type="InterPro" id="IPR007235">
    <property type="entry name" value="Glyco_trans_28_C"/>
</dbReference>